<dbReference type="InterPro" id="IPR013083">
    <property type="entry name" value="Znf_RING/FYVE/PHD"/>
</dbReference>
<dbReference type="SMART" id="SM00184">
    <property type="entry name" value="RING"/>
    <property type="match status" value="1"/>
</dbReference>
<dbReference type="Gene3D" id="3.30.40.10">
    <property type="entry name" value="Zinc/RING finger domain, C3HC4 (zinc finger)"/>
    <property type="match status" value="1"/>
</dbReference>
<keyword evidence="1" id="KW-0863">Zinc-finger</keyword>
<dbReference type="PANTHER" id="PTHR22765">
    <property type="entry name" value="RING FINGER AND PROTEASE ASSOCIATED DOMAIN-CONTAINING"/>
    <property type="match status" value="1"/>
</dbReference>
<feature type="domain" description="RING-type" evidence="3">
    <location>
        <begin position="112"/>
        <end position="154"/>
    </location>
</feature>
<reference evidence="5" key="1">
    <citation type="journal article" date="2020" name="Nat. Commun.">
        <title>Genome assembly of wild tea tree DASZ reveals pedigree and selection history of tea varieties.</title>
        <authorList>
            <person name="Zhang W."/>
            <person name="Zhang Y."/>
            <person name="Qiu H."/>
            <person name="Guo Y."/>
            <person name="Wan H."/>
            <person name="Zhang X."/>
            <person name="Scossa F."/>
            <person name="Alseekh S."/>
            <person name="Zhang Q."/>
            <person name="Wang P."/>
            <person name="Xu L."/>
            <person name="Schmidt M.H."/>
            <person name="Jia X."/>
            <person name="Li D."/>
            <person name="Zhu A."/>
            <person name="Guo F."/>
            <person name="Chen W."/>
            <person name="Ni D."/>
            <person name="Usadel B."/>
            <person name="Fernie A.R."/>
            <person name="Wen W."/>
        </authorList>
    </citation>
    <scope>NUCLEOTIDE SEQUENCE [LARGE SCALE GENOMIC DNA]</scope>
    <source>
        <strain evidence="5">cv. G240</strain>
    </source>
</reference>
<keyword evidence="5" id="KW-1185">Reference proteome</keyword>
<evidence type="ECO:0000256" key="2">
    <source>
        <dbReference type="SAM" id="MobiDB-lite"/>
    </source>
</evidence>
<dbReference type="InterPro" id="IPR051826">
    <property type="entry name" value="E3_ubiquitin-ligase_domain"/>
</dbReference>
<dbReference type="GO" id="GO:0006511">
    <property type="term" value="P:ubiquitin-dependent protein catabolic process"/>
    <property type="evidence" value="ECO:0007669"/>
    <property type="project" value="TreeGrafter"/>
</dbReference>
<dbReference type="InterPro" id="IPR001841">
    <property type="entry name" value="Znf_RING"/>
</dbReference>
<dbReference type="Pfam" id="PF13639">
    <property type="entry name" value="zf-RING_2"/>
    <property type="match status" value="1"/>
</dbReference>
<dbReference type="CDD" id="cd16454">
    <property type="entry name" value="RING-H2_PA-TM-RING"/>
    <property type="match status" value="1"/>
</dbReference>
<keyword evidence="1" id="KW-0479">Metal-binding</keyword>
<keyword evidence="1" id="KW-0862">Zinc</keyword>
<accession>A0A7J7GN21</accession>
<feature type="region of interest" description="Disordered" evidence="2">
    <location>
        <begin position="1"/>
        <end position="33"/>
    </location>
</feature>
<evidence type="ECO:0000256" key="1">
    <source>
        <dbReference type="PROSITE-ProRule" id="PRU00175"/>
    </source>
</evidence>
<comment type="caution">
    <text evidence="4">The sequence shown here is derived from an EMBL/GenBank/DDBJ whole genome shotgun (WGS) entry which is preliminary data.</text>
</comment>
<organism evidence="4 5">
    <name type="scientific">Camellia sinensis</name>
    <name type="common">Tea plant</name>
    <name type="synonym">Thea sinensis</name>
    <dbReference type="NCBI Taxonomy" id="4442"/>
    <lineage>
        <taxon>Eukaryota</taxon>
        <taxon>Viridiplantae</taxon>
        <taxon>Streptophyta</taxon>
        <taxon>Embryophyta</taxon>
        <taxon>Tracheophyta</taxon>
        <taxon>Spermatophyta</taxon>
        <taxon>Magnoliopsida</taxon>
        <taxon>eudicotyledons</taxon>
        <taxon>Gunneridae</taxon>
        <taxon>Pentapetalae</taxon>
        <taxon>asterids</taxon>
        <taxon>Ericales</taxon>
        <taxon>Theaceae</taxon>
        <taxon>Camellia</taxon>
    </lineage>
</organism>
<dbReference type="Proteomes" id="UP000593564">
    <property type="component" value="Unassembled WGS sequence"/>
</dbReference>
<name>A0A7J7GN21_CAMSI</name>
<dbReference type="EMBL" id="JACBKZ010000009">
    <property type="protein sequence ID" value="KAF5941645.1"/>
    <property type="molecule type" value="Genomic_DNA"/>
</dbReference>
<sequence>MAGMLPGVEMHRRRSRTTNPPRLHEDTPYAPGHPFYRSMMPTSTSAMDEAALKARQRLAQKLGYFRPSRVNRFQSKEGRGRGGSDAHLVSRILGRPWHLHSNNTSQSKGQLCVVCLEDFGAEHKQVMELPCSHKYHSKCLEPWLAAHPNCPSCRSPVWKANVVADTLSRKSISNVACIAIWEWDMLGTLGEFDLRLGESVESAAIFSIVAQPILVNRVLEAQEGDLEVESLREKISSGKAEKGLTVYPD</sequence>
<dbReference type="PROSITE" id="PS50089">
    <property type="entry name" value="ZF_RING_2"/>
    <property type="match status" value="1"/>
</dbReference>
<evidence type="ECO:0000313" key="4">
    <source>
        <dbReference type="EMBL" id="KAF5941645.1"/>
    </source>
</evidence>
<dbReference type="GO" id="GO:0061630">
    <property type="term" value="F:ubiquitin protein ligase activity"/>
    <property type="evidence" value="ECO:0007669"/>
    <property type="project" value="TreeGrafter"/>
</dbReference>
<gene>
    <name evidence="4" type="ORF">HYC85_019287</name>
</gene>
<dbReference type="AlphaFoldDB" id="A0A7J7GN21"/>
<dbReference type="PANTHER" id="PTHR22765:SF272">
    <property type="entry name" value="E3 UBIQUITIN-PROTEIN LIGASE PRAJA-2"/>
    <property type="match status" value="1"/>
</dbReference>
<reference evidence="4 5" key="2">
    <citation type="submission" date="2020-07" db="EMBL/GenBank/DDBJ databases">
        <title>Genome assembly of wild tea tree DASZ reveals pedigree and selection history of tea varieties.</title>
        <authorList>
            <person name="Zhang W."/>
        </authorList>
    </citation>
    <scope>NUCLEOTIDE SEQUENCE [LARGE SCALE GENOMIC DNA]</scope>
    <source>
        <strain evidence="5">cv. G240</strain>
        <tissue evidence="4">Leaf</tissue>
    </source>
</reference>
<dbReference type="SUPFAM" id="SSF57850">
    <property type="entry name" value="RING/U-box"/>
    <property type="match status" value="1"/>
</dbReference>
<evidence type="ECO:0000313" key="5">
    <source>
        <dbReference type="Proteomes" id="UP000593564"/>
    </source>
</evidence>
<evidence type="ECO:0000259" key="3">
    <source>
        <dbReference type="PROSITE" id="PS50089"/>
    </source>
</evidence>
<proteinExistence type="predicted"/>
<dbReference type="GO" id="GO:0008270">
    <property type="term" value="F:zinc ion binding"/>
    <property type="evidence" value="ECO:0007669"/>
    <property type="project" value="UniProtKB-KW"/>
</dbReference>
<protein>
    <recommendedName>
        <fullName evidence="3">RING-type domain-containing protein</fullName>
    </recommendedName>
</protein>